<gene>
    <name evidence="2" type="ORF">BDQ12DRAFT_727819</name>
</gene>
<name>A0A5C3LL47_9AGAR</name>
<organism evidence="2 3">
    <name type="scientific">Crucibulum laeve</name>
    <dbReference type="NCBI Taxonomy" id="68775"/>
    <lineage>
        <taxon>Eukaryota</taxon>
        <taxon>Fungi</taxon>
        <taxon>Dikarya</taxon>
        <taxon>Basidiomycota</taxon>
        <taxon>Agaricomycotina</taxon>
        <taxon>Agaricomycetes</taxon>
        <taxon>Agaricomycetidae</taxon>
        <taxon>Agaricales</taxon>
        <taxon>Agaricineae</taxon>
        <taxon>Nidulariaceae</taxon>
        <taxon>Crucibulum</taxon>
    </lineage>
</organism>
<feature type="coiled-coil region" evidence="1">
    <location>
        <begin position="47"/>
        <end position="74"/>
    </location>
</feature>
<evidence type="ECO:0000313" key="2">
    <source>
        <dbReference type="EMBL" id="TFK33382.1"/>
    </source>
</evidence>
<keyword evidence="3" id="KW-1185">Reference proteome</keyword>
<protein>
    <submittedName>
        <fullName evidence="2">Uncharacterized protein</fullName>
    </submittedName>
</protein>
<evidence type="ECO:0000313" key="3">
    <source>
        <dbReference type="Proteomes" id="UP000308652"/>
    </source>
</evidence>
<sequence>MAAAPVPDFQLISQHLIEIGRNFALLPVPPPPDPDIHQRLQQIMDAITTVQENIATMQRSIDAMQENIATIQQDVVHIWESVNNLNRHAEYQPTRSYNTRASLNAALQYPSNTALPPNAPTDPASLLDMSRAMCQALAGSLGLPALPPATTIQQRRQQIIDFLGCGLVAL</sequence>
<accession>A0A5C3LL47</accession>
<dbReference type="Proteomes" id="UP000308652">
    <property type="component" value="Unassembled WGS sequence"/>
</dbReference>
<evidence type="ECO:0000256" key="1">
    <source>
        <dbReference type="SAM" id="Coils"/>
    </source>
</evidence>
<dbReference type="AlphaFoldDB" id="A0A5C3LL47"/>
<proteinExistence type="predicted"/>
<reference evidence="2 3" key="1">
    <citation type="journal article" date="2019" name="Nat. Ecol. Evol.">
        <title>Megaphylogeny resolves global patterns of mushroom evolution.</title>
        <authorList>
            <person name="Varga T."/>
            <person name="Krizsan K."/>
            <person name="Foldi C."/>
            <person name="Dima B."/>
            <person name="Sanchez-Garcia M."/>
            <person name="Sanchez-Ramirez S."/>
            <person name="Szollosi G.J."/>
            <person name="Szarkandi J.G."/>
            <person name="Papp V."/>
            <person name="Albert L."/>
            <person name="Andreopoulos W."/>
            <person name="Angelini C."/>
            <person name="Antonin V."/>
            <person name="Barry K.W."/>
            <person name="Bougher N.L."/>
            <person name="Buchanan P."/>
            <person name="Buyck B."/>
            <person name="Bense V."/>
            <person name="Catcheside P."/>
            <person name="Chovatia M."/>
            <person name="Cooper J."/>
            <person name="Damon W."/>
            <person name="Desjardin D."/>
            <person name="Finy P."/>
            <person name="Geml J."/>
            <person name="Haridas S."/>
            <person name="Hughes K."/>
            <person name="Justo A."/>
            <person name="Karasinski D."/>
            <person name="Kautmanova I."/>
            <person name="Kiss B."/>
            <person name="Kocsube S."/>
            <person name="Kotiranta H."/>
            <person name="LaButti K.M."/>
            <person name="Lechner B.E."/>
            <person name="Liimatainen K."/>
            <person name="Lipzen A."/>
            <person name="Lukacs Z."/>
            <person name="Mihaltcheva S."/>
            <person name="Morgado L.N."/>
            <person name="Niskanen T."/>
            <person name="Noordeloos M.E."/>
            <person name="Ohm R.A."/>
            <person name="Ortiz-Santana B."/>
            <person name="Ovrebo C."/>
            <person name="Racz N."/>
            <person name="Riley R."/>
            <person name="Savchenko A."/>
            <person name="Shiryaev A."/>
            <person name="Soop K."/>
            <person name="Spirin V."/>
            <person name="Szebenyi C."/>
            <person name="Tomsovsky M."/>
            <person name="Tulloss R.E."/>
            <person name="Uehling J."/>
            <person name="Grigoriev I.V."/>
            <person name="Vagvolgyi C."/>
            <person name="Papp T."/>
            <person name="Martin F.M."/>
            <person name="Miettinen O."/>
            <person name="Hibbett D.S."/>
            <person name="Nagy L.G."/>
        </authorList>
    </citation>
    <scope>NUCLEOTIDE SEQUENCE [LARGE SCALE GENOMIC DNA]</scope>
    <source>
        <strain evidence="2 3">CBS 166.37</strain>
    </source>
</reference>
<dbReference type="EMBL" id="ML213649">
    <property type="protein sequence ID" value="TFK33382.1"/>
    <property type="molecule type" value="Genomic_DNA"/>
</dbReference>
<keyword evidence="1" id="KW-0175">Coiled coil</keyword>